<dbReference type="EMBL" id="AP027059">
    <property type="protein sequence ID" value="BDU51184.1"/>
    <property type="molecule type" value="Genomic_DNA"/>
</dbReference>
<dbReference type="GO" id="GO:0015074">
    <property type="term" value="P:DNA integration"/>
    <property type="evidence" value="ECO:0007669"/>
    <property type="project" value="InterPro"/>
</dbReference>
<evidence type="ECO:0000313" key="5">
    <source>
        <dbReference type="EMBL" id="BDU51209.1"/>
    </source>
</evidence>
<dbReference type="KEGG" id="haby:HLVA_09730"/>
<sequence>MPKYVYTLLKIIAIQQKLIIALMIFALGKKFEFLNSKSDDKPIDKKYHRLIVDKMPIFKKIVKFDYKILLEQYQLKHNKPLKPIKRRKESSVPKSLICPICGAPHIYIYDNNGHKGQFKCKICNTNFHEKNHFAKFVVFKCPHCGKTLEKIKERKDFFVHKCTNKKCSFYLKNLQKMDADERKIYKNDPSKFKLHYIYREFTFDFNSLDKDSLVPIPSDLSKIQVSPYTLGLILSYNINFGISARKTANLLKEIHGINISYQSILNYAKAVATNVKPIIDNYPYKLSDSICGDETYTKVLGKWKYIFFFFDTKKKIILSHYTSSSRDTKSACKALIDVISKYRELPEDFQVIVDGNPIYLLAQQFFAQHDINFNVEQVIGLTNKDKVSKKFRPLKQIIERLNRTFKENYHYTNGYNSHSGAFTSVTLFTAYFNFLRPHSSLENNVPVVIPELTDLPNMPARWGKLIELSQYFIPEKHIA</sequence>
<feature type="domain" description="Integrase catalytic" evidence="2">
    <location>
        <begin position="279"/>
        <end position="454"/>
    </location>
</feature>
<evidence type="ECO:0000313" key="4">
    <source>
        <dbReference type="EMBL" id="BDU51184.1"/>
    </source>
</evidence>
<dbReference type="InterPro" id="IPR036397">
    <property type="entry name" value="RNaseH_sf"/>
</dbReference>
<feature type="transmembrane region" description="Helical" evidence="1">
    <location>
        <begin position="6"/>
        <end position="27"/>
    </location>
</feature>
<keyword evidence="1" id="KW-0472">Membrane</keyword>
<dbReference type="RefSeq" id="WP_307904024.1">
    <property type="nucleotide sequence ID" value="NZ_AP027059.1"/>
</dbReference>
<dbReference type="Proteomes" id="UP001321582">
    <property type="component" value="Chromosome"/>
</dbReference>
<evidence type="ECO:0000259" key="2">
    <source>
        <dbReference type="PROSITE" id="PS50994"/>
    </source>
</evidence>
<dbReference type="EMBL" id="AP027059">
    <property type="protein sequence ID" value="BDU51209.1"/>
    <property type="molecule type" value="Genomic_DNA"/>
</dbReference>
<dbReference type="SUPFAM" id="SSF53098">
    <property type="entry name" value="Ribonuclease H-like"/>
    <property type="match status" value="1"/>
</dbReference>
<dbReference type="SUPFAM" id="SSF144020">
    <property type="entry name" value="FdhE-like"/>
    <property type="match status" value="1"/>
</dbReference>
<gene>
    <name evidence="3" type="ORF">HLVA_09730</name>
    <name evidence="4" type="ORF">HLVA_17530</name>
    <name evidence="5" type="ORF">HLVA_17780</name>
</gene>
<dbReference type="EMBL" id="AP027059">
    <property type="protein sequence ID" value="BDU50404.1"/>
    <property type="molecule type" value="Genomic_DNA"/>
</dbReference>
<accession>A0AAU9D5D7</accession>
<dbReference type="PROSITE" id="PS50994">
    <property type="entry name" value="INTEGRASE"/>
    <property type="match status" value="1"/>
</dbReference>
<proteinExistence type="predicted"/>
<dbReference type="KEGG" id="haby:HLVA_17780"/>
<keyword evidence="1" id="KW-1133">Transmembrane helix</keyword>
<dbReference type="AlphaFoldDB" id="A0AAU9D5D7"/>
<dbReference type="KEGG" id="haby:HLVA_17530"/>
<dbReference type="Pfam" id="PF13610">
    <property type="entry name" value="DDE_Tnp_IS240"/>
    <property type="match status" value="1"/>
</dbReference>
<dbReference type="InterPro" id="IPR024064">
    <property type="entry name" value="FdhE-like_sf"/>
</dbReference>
<evidence type="ECO:0000256" key="1">
    <source>
        <dbReference type="SAM" id="Phobius"/>
    </source>
</evidence>
<name>A0AAU9D5D7_9FUSO</name>
<dbReference type="InterPro" id="IPR032874">
    <property type="entry name" value="DDE_dom"/>
</dbReference>
<keyword evidence="6" id="KW-1185">Reference proteome</keyword>
<evidence type="ECO:0000313" key="6">
    <source>
        <dbReference type="Proteomes" id="UP001321582"/>
    </source>
</evidence>
<evidence type="ECO:0000313" key="3">
    <source>
        <dbReference type="EMBL" id="BDU50404.1"/>
    </source>
</evidence>
<keyword evidence="1" id="KW-0812">Transmembrane</keyword>
<dbReference type="Gene3D" id="3.30.420.10">
    <property type="entry name" value="Ribonuclease H-like superfamily/Ribonuclease H"/>
    <property type="match status" value="1"/>
</dbReference>
<organism evidence="4 6">
    <name type="scientific">Haliovirga abyssi</name>
    <dbReference type="NCBI Taxonomy" id="2996794"/>
    <lineage>
        <taxon>Bacteria</taxon>
        <taxon>Fusobacteriati</taxon>
        <taxon>Fusobacteriota</taxon>
        <taxon>Fusobacteriia</taxon>
        <taxon>Fusobacteriales</taxon>
        <taxon>Haliovirgaceae</taxon>
        <taxon>Haliovirga</taxon>
    </lineage>
</organism>
<dbReference type="InterPro" id="IPR012337">
    <property type="entry name" value="RNaseH-like_sf"/>
</dbReference>
<protein>
    <recommendedName>
        <fullName evidence="2">Integrase catalytic domain-containing protein</fullName>
    </recommendedName>
</protein>
<reference evidence="4 6" key="1">
    <citation type="submission" date="2022-11" db="EMBL/GenBank/DDBJ databases">
        <title>Haliovirga abyssi gen. nov., sp. nov., a mesophilic fermentative bacterium isolated from the Iheya North hydrothermal field and the proposal of Haliovirgaceae fam. nov.</title>
        <authorList>
            <person name="Miyazaki U."/>
            <person name="Tame A."/>
            <person name="Miyazaki J."/>
            <person name="Takai K."/>
            <person name="Sawayama S."/>
            <person name="Kitajima M."/>
            <person name="Okamoto A."/>
            <person name="Nakagawa S."/>
        </authorList>
    </citation>
    <scope>NUCLEOTIDE SEQUENCE [LARGE SCALE GENOMIC DNA]</scope>
    <source>
        <strain evidence="4 6">IC12</strain>
    </source>
</reference>
<dbReference type="InterPro" id="IPR001584">
    <property type="entry name" value="Integrase_cat-core"/>
</dbReference>
<dbReference type="GO" id="GO:0003676">
    <property type="term" value="F:nucleic acid binding"/>
    <property type="evidence" value="ECO:0007669"/>
    <property type="project" value="InterPro"/>
</dbReference>